<reference evidence="1" key="2">
    <citation type="journal article" date="2021" name="Genome Biol. Evol.">
        <title>Developing a high-quality reference genome for a parasitic bivalve with doubly uniparental inheritance (Bivalvia: Unionida).</title>
        <authorList>
            <person name="Smith C.H."/>
        </authorList>
    </citation>
    <scope>NUCLEOTIDE SEQUENCE</scope>
    <source>
        <strain evidence="1">CHS0354</strain>
        <tissue evidence="1">Mantle</tissue>
    </source>
</reference>
<evidence type="ECO:0000313" key="1">
    <source>
        <dbReference type="EMBL" id="KAK3604075.1"/>
    </source>
</evidence>
<dbReference type="EMBL" id="JAEAOA010001963">
    <property type="protein sequence ID" value="KAK3604075.1"/>
    <property type="molecule type" value="Genomic_DNA"/>
</dbReference>
<accession>A0AAE0T6B0</accession>
<dbReference type="AlphaFoldDB" id="A0AAE0T6B0"/>
<evidence type="ECO:0000313" key="2">
    <source>
        <dbReference type="Proteomes" id="UP001195483"/>
    </source>
</evidence>
<gene>
    <name evidence="1" type="ORF">CHS0354_033481</name>
</gene>
<comment type="caution">
    <text evidence="1">The sequence shown here is derived from an EMBL/GenBank/DDBJ whole genome shotgun (WGS) entry which is preliminary data.</text>
</comment>
<name>A0AAE0T6B0_9BIVA</name>
<dbReference type="Proteomes" id="UP001195483">
    <property type="component" value="Unassembled WGS sequence"/>
</dbReference>
<proteinExistence type="predicted"/>
<reference evidence="1" key="3">
    <citation type="submission" date="2023-05" db="EMBL/GenBank/DDBJ databases">
        <authorList>
            <person name="Smith C.H."/>
        </authorList>
    </citation>
    <scope>NUCLEOTIDE SEQUENCE</scope>
    <source>
        <strain evidence="1">CHS0354</strain>
        <tissue evidence="1">Mantle</tissue>
    </source>
</reference>
<keyword evidence="2" id="KW-1185">Reference proteome</keyword>
<protein>
    <submittedName>
        <fullName evidence="1">Uncharacterized protein</fullName>
    </submittedName>
</protein>
<organism evidence="1 2">
    <name type="scientific">Potamilus streckersoni</name>
    <dbReference type="NCBI Taxonomy" id="2493646"/>
    <lineage>
        <taxon>Eukaryota</taxon>
        <taxon>Metazoa</taxon>
        <taxon>Spiralia</taxon>
        <taxon>Lophotrochozoa</taxon>
        <taxon>Mollusca</taxon>
        <taxon>Bivalvia</taxon>
        <taxon>Autobranchia</taxon>
        <taxon>Heteroconchia</taxon>
        <taxon>Palaeoheterodonta</taxon>
        <taxon>Unionida</taxon>
        <taxon>Unionoidea</taxon>
        <taxon>Unionidae</taxon>
        <taxon>Ambleminae</taxon>
        <taxon>Lampsilini</taxon>
        <taxon>Potamilus</taxon>
    </lineage>
</organism>
<sequence>MPKSGLKVAFQGFSNKLDIEKIHVCSHSKSLILCKAGKKTQLAAISIAEVPSERNGDASNQVIYNF</sequence>
<reference evidence="1" key="1">
    <citation type="journal article" date="2021" name="Genome Biol. Evol.">
        <title>A High-Quality Reference Genome for a Parasitic Bivalve with Doubly Uniparental Inheritance (Bivalvia: Unionida).</title>
        <authorList>
            <person name="Smith C.H."/>
        </authorList>
    </citation>
    <scope>NUCLEOTIDE SEQUENCE</scope>
    <source>
        <strain evidence="1">CHS0354</strain>
    </source>
</reference>